<keyword evidence="9 11" id="KW-0333">Golgi apparatus</keyword>
<reference evidence="12 13" key="1">
    <citation type="journal article" date="2014" name="Nat. Commun.">
        <title>Klebsormidium flaccidum genome reveals primary factors for plant terrestrial adaptation.</title>
        <authorList>
            <person name="Hori K."/>
            <person name="Maruyama F."/>
            <person name="Fujisawa T."/>
            <person name="Togashi T."/>
            <person name="Yamamoto N."/>
            <person name="Seo M."/>
            <person name="Sato S."/>
            <person name="Yamada T."/>
            <person name="Mori H."/>
            <person name="Tajima N."/>
            <person name="Moriyama T."/>
            <person name="Ikeuchi M."/>
            <person name="Watanabe M."/>
            <person name="Wada H."/>
            <person name="Kobayashi K."/>
            <person name="Saito M."/>
            <person name="Masuda T."/>
            <person name="Sasaki-Sekimoto Y."/>
            <person name="Mashiguchi K."/>
            <person name="Awai K."/>
            <person name="Shimojima M."/>
            <person name="Masuda S."/>
            <person name="Iwai M."/>
            <person name="Nobusawa T."/>
            <person name="Narise T."/>
            <person name="Kondo S."/>
            <person name="Saito H."/>
            <person name="Sato R."/>
            <person name="Murakawa M."/>
            <person name="Ihara Y."/>
            <person name="Oshima-Yamada Y."/>
            <person name="Ohtaka K."/>
            <person name="Satoh M."/>
            <person name="Sonobe K."/>
            <person name="Ishii M."/>
            <person name="Ohtani R."/>
            <person name="Kanamori-Sato M."/>
            <person name="Honoki R."/>
            <person name="Miyazaki D."/>
            <person name="Mochizuki H."/>
            <person name="Umetsu J."/>
            <person name="Higashi K."/>
            <person name="Shibata D."/>
            <person name="Kamiya Y."/>
            <person name="Sato N."/>
            <person name="Nakamura Y."/>
            <person name="Tabata S."/>
            <person name="Ida S."/>
            <person name="Kurokawa K."/>
            <person name="Ohta H."/>
        </authorList>
    </citation>
    <scope>NUCLEOTIDE SEQUENCE [LARGE SCALE GENOMIC DNA]</scope>
    <source>
        <strain evidence="12 13">NIES-2285</strain>
    </source>
</reference>
<gene>
    <name evidence="12" type="ORF">KFL_001050110</name>
</gene>
<sequence>MLGPKQLVEFFSRLLRWNRPPQKKQIYKIASDDDDLEALCTSSPELKLDWRKSSRAKNRALQAAETAGKKANSLCCRGFGTSLLIFALLVSLLLSLTYIGKLHSSPGCASGAGQAAFQLATAFKTTLSTTQTQLQKVATSILGRPDDRTLLVGIVTHSDAMEKRAMLREVYSPVVPRGVDVVFVFPRQEDEKMGLLLELEAQKFGDIVVLNDTMSDEDGLAFAWFKAAALRVPKLMASRARSRVPVAYSFVMKAEDDTFLHLPNLLTYFHSLPRKPFTYWGRFLDDGSGAARSAFVVSWDLAQWIGYSVPGVLTADMGSPRMKHVLELHGGVNWSSAKREEWYDTPLSGTGGWAHDYTNQTLVVHGTNETWKLLDAAQHFYGPLYEEQRLKGLSN</sequence>
<evidence type="ECO:0000256" key="4">
    <source>
        <dbReference type="ARBA" id="ARBA00022676"/>
    </source>
</evidence>
<keyword evidence="10 11" id="KW-0472">Membrane</keyword>
<keyword evidence="4 11" id="KW-0328">Glycosyltransferase</keyword>
<dbReference type="GO" id="GO:0000139">
    <property type="term" value="C:Golgi membrane"/>
    <property type="evidence" value="ECO:0007669"/>
    <property type="project" value="UniProtKB-SubCell"/>
</dbReference>
<comment type="cofactor">
    <cofactor evidence="11">
        <name>Mn(2+)</name>
        <dbReference type="ChEBI" id="CHEBI:29035"/>
    </cofactor>
</comment>
<dbReference type="STRING" id="105231.A0A1Y1I0E1"/>
<evidence type="ECO:0000256" key="1">
    <source>
        <dbReference type="ARBA" id="ARBA00004323"/>
    </source>
</evidence>
<keyword evidence="8 11" id="KW-1133">Transmembrane helix</keyword>
<organism evidence="12 13">
    <name type="scientific">Klebsormidium nitens</name>
    <name type="common">Green alga</name>
    <name type="synonym">Ulothrix nitens</name>
    <dbReference type="NCBI Taxonomy" id="105231"/>
    <lineage>
        <taxon>Eukaryota</taxon>
        <taxon>Viridiplantae</taxon>
        <taxon>Streptophyta</taxon>
        <taxon>Klebsormidiophyceae</taxon>
        <taxon>Klebsormidiales</taxon>
        <taxon>Klebsormidiaceae</taxon>
        <taxon>Klebsormidium</taxon>
    </lineage>
</organism>
<evidence type="ECO:0000256" key="5">
    <source>
        <dbReference type="ARBA" id="ARBA00022679"/>
    </source>
</evidence>
<evidence type="ECO:0000256" key="11">
    <source>
        <dbReference type="RuleBase" id="RU363063"/>
    </source>
</evidence>
<evidence type="ECO:0000256" key="10">
    <source>
        <dbReference type="ARBA" id="ARBA00023136"/>
    </source>
</evidence>
<accession>A0A1Y1I0E1</accession>
<evidence type="ECO:0000256" key="8">
    <source>
        <dbReference type="ARBA" id="ARBA00022989"/>
    </source>
</evidence>
<dbReference type="UniPathway" id="UPA00378"/>
<dbReference type="GO" id="GO:0016758">
    <property type="term" value="F:hexosyltransferase activity"/>
    <property type="evidence" value="ECO:0007669"/>
    <property type="project" value="InterPro"/>
</dbReference>
<evidence type="ECO:0000256" key="9">
    <source>
        <dbReference type="ARBA" id="ARBA00023034"/>
    </source>
</evidence>
<dbReference type="EC" id="2.4.1.-" evidence="11"/>
<dbReference type="PANTHER" id="PTHR11214">
    <property type="entry name" value="BETA-1,3-N-ACETYLGLUCOSAMINYLTRANSFERASE"/>
    <property type="match status" value="1"/>
</dbReference>
<keyword evidence="13" id="KW-1185">Reference proteome</keyword>
<dbReference type="InterPro" id="IPR002659">
    <property type="entry name" value="Glyco_trans_31"/>
</dbReference>
<dbReference type="OrthoDB" id="2139606at2759"/>
<evidence type="ECO:0000256" key="2">
    <source>
        <dbReference type="ARBA" id="ARBA00004922"/>
    </source>
</evidence>
<evidence type="ECO:0000256" key="3">
    <source>
        <dbReference type="ARBA" id="ARBA00008661"/>
    </source>
</evidence>
<protein>
    <recommendedName>
        <fullName evidence="11">Hexosyltransferase</fullName>
        <ecNumber evidence="11">2.4.1.-</ecNumber>
    </recommendedName>
</protein>
<name>A0A1Y1I0E1_KLENI</name>
<keyword evidence="5 12" id="KW-0808">Transferase</keyword>
<keyword evidence="6 11" id="KW-0812">Transmembrane</keyword>
<dbReference type="AlphaFoldDB" id="A0A1Y1I0E1"/>
<feature type="transmembrane region" description="Helical" evidence="11">
    <location>
        <begin position="79"/>
        <end position="100"/>
    </location>
</feature>
<evidence type="ECO:0000313" key="12">
    <source>
        <dbReference type="EMBL" id="GAQ82247.1"/>
    </source>
</evidence>
<evidence type="ECO:0000256" key="7">
    <source>
        <dbReference type="ARBA" id="ARBA00022968"/>
    </source>
</evidence>
<keyword evidence="7 11" id="KW-0735">Signal-anchor</keyword>
<dbReference type="Gene3D" id="3.90.550.50">
    <property type="match status" value="1"/>
</dbReference>
<comment type="subcellular location">
    <subcellularLocation>
        <location evidence="1 11">Golgi apparatus membrane</location>
        <topology evidence="1 11">Single-pass type II membrane protein</topology>
    </subcellularLocation>
</comment>
<dbReference type="PANTHER" id="PTHR11214:SF351">
    <property type="entry name" value="BETA-1,3-GALACTOSYLTRANSFERASE PVG3"/>
    <property type="match status" value="1"/>
</dbReference>
<keyword evidence="11" id="KW-0464">Manganese</keyword>
<dbReference type="Proteomes" id="UP000054558">
    <property type="component" value="Unassembled WGS sequence"/>
</dbReference>
<evidence type="ECO:0000256" key="6">
    <source>
        <dbReference type="ARBA" id="ARBA00022692"/>
    </source>
</evidence>
<dbReference type="OMA" id="APNPPYH"/>
<evidence type="ECO:0000313" key="13">
    <source>
        <dbReference type="Proteomes" id="UP000054558"/>
    </source>
</evidence>
<dbReference type="EMBL" id="DF237054">
    <property type="protein sequence ID" value="GAQ82247.1"/>
    <property type="molecule type" value="Genomic_DNA"/>
</dbReference>
<comment type="similarity">
    <text evidence="3 11">Belongs to the glycosyltransferase 31 family.</text>
</comment>
<comment type="pathway">
    <text evidence="2">Protein modification; protein glycosylation.</text>
</comment>
<proteinExistence type="inferred from homology"/>